<keyword evidence="3" id="KW-0472">Membrane</keyword>
<feature type="coiled-coil region" evidence="1">
    <location>
        <begin position="255"/>
        <end position="282"/>
    </location>
</feature>
<organism evidence="4 5">
    <name type="scientific">Sphingobium terrigena</name>
    <dbReference type="NCBI Taxonomy" id="2304063"/>
    <lineage>
        <taxon>Bacteria</taxon>
        <taxon>Pseudomonadati</taxon>
        <taxon>Pseudomonadota</taxon>
        <taxon>Alphaproteobacteria</taxon>
        <taxon>Sphingomonadales</taxon>
        <taxon>Sphingomonadaceae</taxon>
        <taxon>Sphingobium</taxon>
    </lineage>
</organism>
<evidence type="ECO:0000256" key="2">
    <source>
        <dbReference type="SAM" id="MobiDB-lite"/>
    </source>
</evidence>
<evidence type="ECO:0000313" key="5">
    <source>
        <dbReference type="Proteomes" id="UP000283469"/>
    </source>
</evidence>
<feature type="transmembrane region" description="Helical" evidence="3">
    <location>
        <begin position="305"/>
        <end position="323"/>
    </location>
</feature>
<comment type="caution">
    <text evidence="4">The sequence shown here is derived from an EMBL/GenBank/DDBJ whole genome shotgun (WGS) entry which is preliminary data.</text>
</comment>
<feature type="compositionally biased region" description="Pro residues" evidence="2">
    <location>
        <begin position="329"/>
        <end position="350"/>
    </location>
</feature>
<feature type="transmembrane region" description="Helical" evidence="3">
    <location>
        <begin position="17"/>
        <end position="38"/>
    </location>
</feature>
<dbReference type="EMBL" id="QVRA01000026">
    <property type="protein sequence ID" value="RJG52494.1"/>
    <property type="molecule type" value="Genomic_DNA"/>
</dbReference>
<dbReference type="RefSeq" id="WP_147418798.1">
    <property type="nucleotide sequence ID" value="NZ_QVRA01000026.1"/>
</dbReference>
<evidence type="ECO:0000256" key="1">
    <source>
        <dbReference type="SAM" id="Coils"/>
    </source>
</evidence>
<accession>A0A418YMT1</accession>
<feature type="transmembrane region" description="Helical" evidence="3">
    <location>
        <begin position="45"/>
        <end position="64"/>
    </location>
</feature>
<evidence type="ECO:0000256" key="3">
    <source>
        <dbReference type="SAM" id="Phobius"/>
    </source>
</evidence>
<evidence type="ECO:0000313" key="4">
    <source>
        <dbReference type="EMBL" id="RJG52494.1"/>
    </source>
</evidence>
<keyword evidence="3" id="KW-1133">Transmembrane helix</keyword>
<proteinExistence type="predicted"/>
<protein>
    <submittedName>
        <fullName evidence="4">Uncharacterized protein</fullName>
    </submittedName>
</protein>
<reference evidence="4 5" key="1">
    <citation type="submission" date="2018-08" db="EMBL/GenBank/DDBJ databases">
        <title>Sphingobium sp. EO9.</title>
        <authorList>
            <person name="Park Y."/>
            <person name="Kim K.H."/>
            <person name="Jeon C.O."/>
        </authorList>
    </citation>
    <scope>NUCLEOTIDE SEQUENCE [LARGE SCALE GENOMIC DNA]</scope>
    <source>
        <strain evidence="4 5">EO9</strain>
    </source>
</reference>
<keyword evidence="3" id="KW-0812">Transmembrane</keyword>
<gene>
    <name evidence="4" type="ORF">D0Z70_20005</name>
</gene>
<feature type="region of interest" description="Disordered" evidence="2">
    <location>
        <begin position="329"/>
        <end position="384"/>
    </location>
</feature>
<dbReference type="Proteomes" id="UP000283469">
    <property type="component" value="Unassembled WGS sequence"/>
</dbReference>
<keyword evidence="1" id="KW-0175">Coiled coil</keyword>
<sequence>MTRLFRRLLAGGDVQRVLLLGALLIILLVTVVTGLLFLNLGAFPAIAIAVVIVAAQQFALATVVSSDTLPADNATLRKAWLGFLGVLATIAVAVASVGWWHAIGGEAAARVELDQRVSDRLAPRQAALDMTVEAAVNALNRLSRDADDLAARAESAGGTCARAGRGAGPQVGLLSDAAERYAALTQGTQQNADQIRAALAVLADPEAAEDGREAIRAATAEIRRNANSLVDDSQRFGSGTPFRDTIAQTSTACANPQLAQAIQDAAAALARLEKQALAAADAPRADALVPQGEVRFGAAFGKFEIIAIVIAALLQFGILLFSLPRRPPAAEAPPPVASHPVPVPPPPLAPAEPDAPALALPPPEVQAQADTDGENTQDPPHDDR</sequence>
<keyword evidence="5" id="KW-1185">Reference proteome</keyword>
<name>A0A418YMT1_9SPHN</name>
<dbReference type="AlphaFoldDB" id="A0A418YMT1"/>
<feature type="transmembrane region" description="Helical" evidence="3">
    <location>
        <begin position="79"/>
        <end position="100"/>
    </location>
</feature>